<feature type="compositionally biased region" description="Polar residues" evidence="1">
    <location>
        <begin position="716"/>
        <end position="733"/>
    </location>
</feature>
<feature type="compositionally biased region" description="Polar residues" evidence="1">
    <location>
        <begin position="925"/>
        <end position="939"/>
    </location>
</feature>
<dbReference type="AlphaFoldDB" id="A0A5E8B3K9"/>
<protein>
    <submittedName>
        <fullName evidence="2">Uncharacterized protein</fullName>
    </submittedName>
</protein>
<feature type="region of interest" description="Disordered" evidence="1">
    <location>
        <begin position="659"/>
        <end position="733"/>
    </location>
</feature>
<evidence type="ECO:0000313" key="2">
    <source>
        <dbReference type="EMBL" id="VVT45820.1"/>
    </source>
</evidence>
<feature type="compositionally biased region" description="Basic and acidic residues" evidence="1">
    <location>
        <begin position="629"/>
        <end position="641"/>
    </location>
</feature>
<feature type="region of interest" description="Disordered" evidence="1">
    <location>
        <begin position="855"/>
        <end position="884"/>
    </location>
</feature>
<dbReference type="GeneID" id="43579730"/>
<feature type="compositionally biased region" description="Low complexity" evidence="1">
    <location>
        <begin position="855"/>
        <end position="867"/>
    </location>
</feature>
<accession>A0A5E8B3K9</accession>
<evidence type="ECO:0000256" key="1">
    <source>
        <dbReference type="SAM" id="MobiDB-lite"/>
    </source>
</evidence>
<dbReference type="EMBL" id="CABVLU010000001">
    <property type="protein sequence ID" value="VVT45820.1"/>
    <property type="molecule type" value="Genomic_DNA"/>
</dbReference>
<feature type="compositionally biased region" description="Basic and acidic residues" evidence="1">
    <location>
        <begin position="869"/>
        <end position="884"/>
    </location>
</feature>
<dbReference type="Proteomes" id="UP000398389">
    <property type="component" value="Unassembled WGS sequence"/>
</dbReference>
<keyword evidence="3" id="KW-1185">Reference proteome</keyword>
<sequence>MKSKSSVSTTIDNPSLIYYLETRFNFEAELLTPNTFFPGVSKNISTSPTSSIAPSPSTTSPSAWEYLFEEFHKSHTPENLIKFEGELRSRQAPGLEYSDATSFIYDAILLISQFYEKDVGLLNAILNLVNELTHHSRAKKYFPYIIVPRNVLLALSFAVTASVDKGLSATFFALAMQVITSFDSSCLPVKLVYSLFLPKESFGGYFPHKLITSINASRYVSCPIDSHPFSSFQISSNDNFGNDDEYDEEYDEENKVDCDMNSDSSYISHLRRCLWLMTILNANKAKKESSESQELWDSVMAEAGFMSNKPGFKFASLYECIPKIFLLVGSSETDCIINQLKMNSHRPISIYEITAMYLEIFRIHPEVYYEMIKTAEFVKWIPDAILNFSPIMSLKNLPYQSANPRIRARTDVLFNGGAILPYSSSIAPSLTSTTFFEAVESQSCLDENETKHLSHEQGNILPVSTPSNLNRMDSTKSTATHMTVASEATITLANSKDCTSVKSCFEEPSSASSMFSEKSKRSMVLDVVPDDDEESQVNLGNDSMSTEVIERPDDTIEIQCEALTASNNPIPISSSTAEILDTSNSNVTLVGSNNAKVICVDEKQKAFIEKNEKKDYRNKKRNGINESGSDTKEQNDGKKDSNLSLNEFRAYLKAPLKDAKKNHHTKEHNFCEQNPTKESQRRPRHHHRSGGKSTRSKSKPGKTREALENASFLEDLNQNQTTELDSSETQGLNSKSVLLEKNLVHSKKTELPKSPLESISITTKISHKDTTFSRSDSKATCSDQMNNGVLRHVPMGIVQVQLAPEIKKTSHRTAKGASSINFASDIVLIPQKINFSGIVVEPESAEIGNFKDSSLESISEGNCSSSSTKLERTTSRASKDEEMVLKGEEMAQIASVIERLESADGSIGSSDKEVVQPTDGDGESFHSTQFQESSSSANLEKTGKDQKQISGKFEFDKCEKLLKAKIVEKEINKAYRKTLESGESLLRTSNKAQRTLSERLTQSHISNKYMAYKRVFPDDEIQEMQEDMMKKNMLKEK</sequence>
<dbReference type="RefSeq" id="XP_031851521.1">
    <property type="nucleotide sequence ID" value="XM_031995630.1"/>
</dbReference>
<gene>
    <name evidence="2" type="ORF">SAPINGB_P000907</name>
</gene>
<proteinExistence type="predicted"/>
<name>A0A5E8B3K9_9ASCO</name>
<feature type="compositionally biased region" description="Basic residues" evidence="1">
    <location>
        <begin position="682"/>
        <end position="701"/>
    </location>
</feature>
<feature type="region of interest" description="Disordered" evidence="1">
    <location>
        <begin position="903"/>
        <end position="946"/>
    </location>
</feature>
<organism evidence="2 3">
    <name type="scientific">Magnusiomyces paraingens</name>
    <dbReference type="NCBI Taxonomy" id="2606893"/>
    <lineage>
        <taxon>Eukaryota</taxon>
        <taxon>Fungi</taxon>
        <taxon>Dikarya</taxon>
        <taxon>Ascomycota</taxon>
        <taxon>Saccharomycotina</taxon>
        <taxon>Dipodascomycetes</taxon>
        <taxon>Dipodascales</taxon>
        <taxon>Dipodascaceae</taxon>
        <taxon>Magnusiomyces</taxon>
    </lineage>
</organism>
<feature type="region of interest" description="Disordered" evidence="1">
    <location>
        <begin position="612"/>
        <end position="644"/>
    </location>
</feature>
<evidence type="ECO:0000313" key="3">
    <source>
        <dbReference type="Proteomes" id="UP000398389"/>
    </source>
</evidence>
<reference evidence="2 3" key="1">
    <citation type="submission" date="2019-09" db="EMBL/GenBank/DDBJ databases">
        <authorList>
            <person name="Brejova B."/>
        </authorList>
    </citation>
    <scope>NUCLEOTIDE SEQUENCE [LARGE SCALE GENOMIC DNA]</scope>
</reference>